<keyword evidence="1" id="KW-0732">Signal</keyword>
<dbReference type="OrthoDB" id="119229at2"/>
<dbReference type="RefSeq" id="WP_007320571.1">
    <property type="nucleotide sequence ID" value="NZ_BAEE01000012.1"/>
</dbReference>
<dbReference type="EMBL" id="BAEE01000012">
    <property type="protein sequence ID" value="GAB08494.1"/>
    <property type="molecule type" value="Genomic_DNA"/>
</dbReference>
<name>G7GY19_9ACTN</name>
<feature type="chain" id="PRO_5003495214" evidence="1">
    <location>
        <begin position="30"/>
        <end position="177"/>
    </location>
</feature>
<feature type="signal peptide" evidence="1">
    <location>
        <begin position="1"/>
        <end position="29"/>
    </location>
</feature>
<evidence type="ECO:0000313" key="2">
    <source>
        <dbReference type="EMBL" id="GAB08494.1"/>
    </source>
</evidence>
<dbReference type="Proteomes" id="UP000035088">
    <property type="component" value="Unassembled WGS sequence"/>
</dbReference>
<reference evidence="2 3" key="1">
    <citation type="submission" date="2011-11" db="EMBL/GenBank/DDBJ databases">
        <title>Whole genome shotgun sequence of Gordonia araii NBRC 100433.</title>
        <authorList>
            <person name="Yoshida Y."/>
            <person name="Hosoyama A."/>
            <person name="Tsuchikane K."/>
            <person name="Katsumata H."/>
            <person name="Yamazaki S."/>
            <person name="Fujita N."/>
        </authorList>
    </citation>
    <scope>NUCLEOTIDE SEQUENCE [LARGE SCALE GENOMIC DNA]</scope>
    <source>
        <strain evidence="2 3">NBRC 100433</strain>
    </source>
</reference>
<evidence type="ECO:0000256" key="1">
    <source>
        <dbReference type="SAM" id="SignalP"/>
    </source>
</evidence>
<evidence type="ECO:0000313" key="3">
    <source>
        <dbReference type="Proteomes" id="UP000035088"/>
    </source>
</evidence>
<gene>
    <name evidence="2" type="ORF">GOARA_012_00440</name>
</gene>
<accession>G7GY19</accession>
<protein>
    <submittedName>
        <fullName evidence="2">Uncharacterized protein</fullName>
    </submittedName>
</protein>
<sequence>MRSLHLRRAAIAAAAFALVSVPLVSPATAAVPCPSASSRATVGASVTALRETCSQAQFDRLFATLRIGPLPRNVALHGQARPLGPPNPAATSAMGLVFTGKNFHRGWLINPFAGTEVLPANVFVARSIRDGRAVMRIDYSRSGLGFGHDELRMLPNGVWLGHAYLNNVRQVNFWMWR</sequence>
<keyword evidence="3" id="KW-1185">Reference proteome</keyword>
<dbReference type="AlphaFoldDB" id="G7GY19"/>
<proteinExistence type="predicted"/>
<dbReference type="STRING" id="1073574.GOARA_012_00440"/>
<comment type="caution">
    <text evidence="2">The sequence shown here is derived from an EMBL/GenBank/DDBJ whole genome shotgun (WGS) entry which is preliminary data.</text>
</comment>
<organism evidence="2 3">
    <name type="scientific">Gordonia araii NBRC 100433</name>
    <dbReference type="NCBI Taxonomy" id="1073574"/>
    <lineage>
        <taxon>Bacteria</taxon>
        <taxon>Bacillati</taxon>
        <taxon>Actinomycetota</taxon>
        <taxon>Actinomycetes</taxon>
        <taxon>Mycobacteriales</taxon>
        <taxon>Gordoniaceae</taxon>
        <taxon>Gordonia</taxon>
    </lineage>
</organism>